<dbReference type="AlphaFoldDB" id="A0A7X5YLY4"/>
<dbReference type="RefSeq" id="WP_168048000.1">
    <property type="nucleotide sequence ID" value="NZ_JAATJM010000002.1"/>
</dbReference>
<evidence type="ECO:0000313" key="5">
    <source>
        <dbReference type="EMBL" id="NJC42062.1"/>
    </source>
</evidence>
<keyword evidence="2 5" id="KW-0238">DNA-binding</keyword>
<evidence type="ECO:0000256" key="1">
    <source>
        <dbReference type="ARBA" id="ARBA00023015"/>
    </source>
</evidence>
<keyword evidence="3" id="KW-0804">Transcription</keyword>
<dbReference type="Proteomes" id="UP000587415">
    <property type="component" value="Unassembled WGS sequence"/>
</dbReference>
<feature type="domain" description="HTH gntR-type" evidence="4">
    <location>
        <begin position="4"/>
        <end position="71"/>
    </location>
</feature>
<dbReference type="SMART" id="SM00345">
    <property type="entry name" value="HTH_GNTR"/>
    <property type="match status" value="1"/>
</dbReference>
<dbReference type="InterPro" id="IPR036388">
    <property type="entry name" value="WH-like_DNA-bd_sf"/>
</dbReference>
<accession>A0A7X5YLY4</accession>
<evidence type="ECO:0000313" key="6">
    <source>
        <dbReference type="Proteomes" id="UP000587415"/>
    </source>
</evidence>
<dbReference type="PANTHER" id="PTHR43537:SF5">
    <property type="entry name" value="UXU OPERON TRANSCRIPTIONAL REGULATOR"/>
    <property type="match status" value="1"/>
</dbReference>
<dbReference type="GO" id="GO:0003700">
    <property type="term" value="F:DNA-binding transcription factor activity"/>
    <property type="evidence" value="ECO:0007669"/>
    <property type="project" value="InterPro"/>
</dbReference>
<protein>
    <submittedName>
        <fullName evidence="5">DNA-binding GntR family transcriptional regulator</fullName>
    </submittedName>
</protein>
<gene>
    <name evidence="5" type="ORF">GGQ87_002357</name>
</gene>
<dbReference type="GO" id="GO:0003677">
    <property type="term" value="F:DNA binding"/>
    <property type="evidence" value="ECO:0007669"/>
    <property type="project" value="UniProtKB-KW"/>
</dbReference>
<keyword evidence="1" id="KW-0805">Transcription regulation</keyword>
<comment type="caution">
    <text evidence="5">The sequence shown here is derived from an EMBL/GenBank/DDBJ whole genome shotgun (WGS) entry which is preliminary data.</text>
</comment>
<keyword evidence="6" id="KW-1185">Reference proteome</keyword>
<dbReference type="InterPro" id="IPR036390">
    <property type="entry name" value="WH_DNA-bd_sf"/>
</dbReference>
<dbReference type="SUPFAM" id="SSF46785">
    <property type="entry name" value="Winged helix' DNA-binding domain"/>
    <property type="match status" value="1"/>
</dbReference>
<dbReference type="PANTHER" id="PTHR43537">
    <property type="entry name" value="TRANSCRIPTIONAL REGULATOR, GNTR FAMILY"/>
    <property type="match status" value="1"/>
</dbReference>
<name>A0A7X5YLY4_9CAUL</name>
<organism evidence="5 6">
    <name type="scientific">Brevundimonas alba</name>
    <dbReference type="NCBI Taxonomy" id="74314"/>
    <lineage>
        <taxon>Bacteria</taxon>
        <taxon>Pseudomonadati</taxon>
        <taxon>Pseudomonadota</taxon>
        <taxon>Alphaproteobacteria</taxon>
        <taxon>Caulobacterales</taxon>
        <taxon>Caulobacteraceae</taxon>
        <taxon>Brevundimonas</taxon>
    </lineage>
</organism>
<sequence>MKERDPYHIALRALTGFAGAGRFRWGEPLVATALAAELRLSPTPVREALARLAGEGVLEHRPGRGYFAPSPSTSDIAELYELHWRLAHWALDAFAAPVAWAVEGPSTTQLRLESLYGALVAAAGNAVLARTQRRTAIQLRPIRTVEAAIAPIDIDQLERQEALLSTGRLADLRAEVDVYHRGRVAASQAVFAVMRRSGESIDEI</sequence>
<dbReference type="Pfam" id="PF00392">
    <property type="entry name" value="GntR"/>
    <property type="match status" value="1"/>
</dbReference>
<dbReference type="PROSITE" id="PS50949">
    <property type="entry name" value="HTH_GNTR"/>
    <property type="match status" value="1"/>
</dbReference>
<evidence type="ECO:0000256" key="3">
    <source>
        <dbReference type="ARBA" id="ARBA00023163"/>
    </source>
</evidence>
<reference evidence="5 6" key="1">
    <citation type="submission" date="2020-03" db="EMBL/GenBank/DDBJ databases">
        <title>Genomic Encyclopedia of Type Strains, Phase IV (KMG-IV): sequencing the most valuable type-strain genomes for metagenomic binning, comparative biology and taxonomic classification.</title>
        <authorList>
            <person name="Goeker M."/>
        </authorList>
    </citation>
    <scope>NUCLEOTIDE SEQUENCE [LARGE SCALE GENOMIC DNA]</scope>
    <source>
        <strain evidence="5 6">DSM 4736</strain>
    </source>
</reference>
<dbReference type="EMBL" id="JAATJM010000002">
    <property type="protein sequence ID" value="NJC42062.1"/>
    <property type="molecule type" value="Genomic_DNA"/>
</dbReference>
<evidence type="ECO:0000259" key="4">
    <source>
        <dbReference type="PROSITE" id="PS50949"/>
    </source>
</evidence>
<evidence type="ECO:0000256" key="2">
    <source>
        <dbReference type="ARBA" id="ARBA00023125"/>
    </source>
</evidence>
<dbReference type="InterPro" id="IPR000524">
    <property type="entry name" value="Tscrpt_reg_HTH_GntR"/>
</dbReference>
<dbReference type="Gene3D" id="1.10.10.10">
    <property type="entry name" value="Winged helix-like DNA-binding domain superfamily/Winged helix DNA-binding domain"/>
    <property type="match status" value="1"/>
</dbReference>
<proteinExistence type="predicted"/>